<dbReference type="InterPro" id="IPR013538">
    <property type="entry name" value="ASHA1/2-like_C"/>
</dbReference>
<dbReference type="InterPro" id="IPR023393">
    <property type="entry name" value="START-like_dom_sf"/>
</dbReference>
<dbReference type="OrthoDB" id="118413at2"/>
<dbReference type="Gene3D" id="3.30.530.20">
    <property type="match status" value="1"/>
</dbReference>
<organism evidence="3 4">
    <name type="scientific">Algoriphagus aquimarinus</name>
    <dbReference type="NCBI Taxonomy" id="237018"/>
    <lineage>
        <taxon>Bacteria</taxon>
        <taxon>Pseudomonadati</taxon>
        <taxon>Bacteroidota</taxon>
        <taxon>Cytophagia</taxon>
        <taxon>Cytophagales</taxon>
        <taxon>Cyclobacteriaceae</taxon>
        <taxon>Algoriphagus</taxon>
    </lineage>
</organism>
<dbReference type="EMBL" id="VORW01000007">
    <property type="protein sequence ID" value="TXE11071.1"/>
    <property type="molecule type" value="Genomic_DNA"/>
</dbReference>
<evidence type="ECO:0000313" key="3">
    <source>
        <dbReference type="EMBL" id="TXE11071.1"/>
    </source>
</evidence>
<dbReference type="SUPFAM" id="SSF55961">
    <property type="entry name" value="Bet v1-like"/>
    <property type="match status" value="1"/>
</dbReference>
<comment type="caution">
    <text evidence="3">The sequence shown here is derived from an EMBL/GenBank/DDBJ whole genome shotgun (WGS) entry which is preliminary data.</text>
</comment>
<dbReference type="Proteomes" id="UP000321935">
    <property type="component" value="Unassembled WGS sequence"/>
</dbReference>
<sequence length="165" mass="19010">MSAQLEITRYFTHSKDEVYNAFTTSVSLQQWWGPAGYEMEVKTFEFHPEGIFHFVLKGKDGNEMWAKWVIKDIKESSKLQFINSFSNEAGETVKAPEEPFGSDWPMETIVDLEFYVEDGKTRIDLVSFPHHASDVSKQVFTDNIGNMEQGFGGTFDQLEKYLSKK</sequence>
<name>A0A5C7ARP3_9BACT</name>
<reference evidence="3 4" key="1">
    <citation type="submission" date="2019-08" db="EMBL/GenBank/DDBJ databases">
        <title>Genomes sequence of Algoriphagus aquimarinus ACAM450.</title>
        <authorList>
            <person name="Bowman J.P."/>
        </authorList>
    </citation>
    <scope>NUCLEOTIDE SEQUENCE [LARGE SCALE GENOMIC DNA]</scope>
    <source>
        <strain evidence="3 4">ACAM 450</strain>
    </source>
</reference>
<comment type="similarity">
    <text evidence="1">Belongs to the AHA1 family.</text>
</comment>
<evidence type="ECO:0000256" key="1">
    <source>
        <dbReference type="ARBA" id="ARBA00006817"/>
    </source>
</evidence>
<dbReference type="RefSeq" id="WP_146918125.1">
    <property type="nucleotide sequence ID" value="NZ_VORW01000007.1"/>
</dbReference>
<protein>
    <submittedName>
        <fullName evidence="3">SRPBCC domain-containing protein</fullName>
    </submittedName>
</protein>
<dbReference type="AlphaFoldDB" id="A0A5C7ARP3"/>
<gene>
    <name evidence="3" type="ORF">ESV85_12650</name>
</gene>
<accession>A0A5C7ARP3</accession>
<dbReference type="CDD" id="cd07814">
    <property type="entry name" value="SRPBCC_CalC_Aha1-like"/>
    <property type="match status" value="1"/>
</dbReference>
<evidence type="ECO:0000313" key="4">
    <source>
        <dbReference type="Proteomes" id="UP000321935"/>
    </source>
</evidence>
<dbReference type="Pfam" id="PF08327">
    <property type="entry name" value="AHSA1"/>
    <property type="match status" value="1"/>
</dbReference>
<feature type="domain" description="Activator of Hsp90 ATPase homologue 1/2-like C-terminal" evidence="2">
    <location>
        <begin position="14"/>
        <end position="162"/>
    </location>
</feature>
<proteinExistence type="inferred from homology"/>
<evidence type="ECO:0000259" key="2">
    <source>
        <dbReference type="Pfam" id="PF08327"/>
    </source>
</evidence>